<dbReference type="GO" id="GO:0043548">
    <property type="term" value="F:phosphatidylinositol 3-kinase binding"/>
    <property type="evidence" value="ECO:0007669"/>
    <property type="project" value="TreeGrafter"/>
</dbReference>
<sequence length="434" mass="49198">MSLCQRCKLPLAYGDSLLDLNQAQMKTLQTKAEQNKPDGESNTNLDPQALDKFNRARETALKRGTMSGDSFVFLSQSQVGHTPPNPNNVKTTASDSNSISTRITALETLFDVISSTSSIDFPICTDCGDQIREGLKTRFEQTSKERDVFARFLNKLRDSDGEEEDLAVKQRELEKLEGEKEAALSELKSQEKELDELEKEIQALEKEKTDLESQEPRFWQLQNELYLDIEEHKQERDSLITQYRNLKDEQEKLSKVNVYNDAFCIGHDGYFGTINGLRLGRLKNRMVEWSEINAAWGQTLFLLATVCHKLGFKLSGYKLHPMGGVSRIDKYSDTDGVVTSQELFSSGDYSFERILNHKKLDNAMVSVLAVLQQIGEYVESLDPSLKLPYRISKDKIGGISIRLSINASNDSWTTACKYVLTNAKWLLAFTSTRR</sequence>
<dbReference type="GO" id="GO:0000423">
    <property type="term" value="P:mitophagy"/>
    <property type="evidence" value="ECO:0007669"/>
    <property type="project" value="TreeGrafter"/>
</dbReference>
<dbReference type="GO" id="GO:0051365">
    <property type="term" value="P:cellular response to potassium ion starvation"/>
    <property type="evidence" value="ECO:0007669"/>
    <property type="project" value="EnsemblFungi"/>
</dbReference>
<dbReference type="GO" id="GO:0034271">
    <property type="term" value="C:phosphatidylinositol 3-kinase complex, class III, type I"/>
    <property type="evidence" value="ECO:0007669"/>
    <property type="project" value="EnsemblFungi"/>
</dbReference>
<dbReference type="GO" id="GO:0034272">
    <property type="term" value="C:phosphatidylinositol 3-kinase complex, class III, type II"/>
    <property type="evidence" value="ECO:0007669"/>
    <property type="project" value="EnsemblFungi"/>
</dbReference>
<dbReference type="GO" id="GO:0042147">
    <property type="term" value="P:retrograde transport, endosome to Golgi"/>
    <property type="evidence" value="ECO:0007669"/>
    <property type="project" value="EnsemblFungi"/>
</dbReference>
<dbReference type="EMBL" id="CP017556">
    <property type="protein sequence ID" value="AOW03947.1"/>
    <property type="molecule type" value="Genomic_DNA"/>
</dbReference>
<dbReference type="GO" id="GO:0000425">
    <property type="term" value="P:pexophagy"/>
    <property type="evidence" value="ECO:0007669"/>
    <property type="project" value="EnsemblFungi"/>
</dbReference>
<dbReference type="Gene3D" id="6.10.250.3110">
    <property type="match status" value="1"/>
</dbReference>
<dbReference type="Gene3D" id="1.10.418.40">
    <property type="entry name" value="Autophagy protein 6/Beclin 1"/>
    <property type="match status" value="1"/>
</dbReference>
<dbReference type="KEGG" id="yli:2910606"/>
<proteinExistence type="inferred from homology"/>
<evidence type="ECO:0000259" key="4">
    <source>
        <dbReference type="Pfam" id="PF17675"/>
    </source>
</evidence>
<comment type="similarity">
    <text evidence="1">Belongs to the beclin family.</text>
</comment>
<dbReference type="GO" id="GO:0000045">
    <property type="term" value="P:autophagosome assembly"/>
    <property type="evidence" value="ECO:0007669"/>
    <property type="project" value="EnsemblFungi"/>
</dbReference>
<dbReference type="InterPro" id="IPR038274">
    <property type="entry name" value="Atg6/Beclin_C_sf"/>
</dbReference>
<evidence type="ECO:0000313" key="5">
    <source>
        <dbReference type="EMBL" id="AOW03947.1"/>
    </source>
</evidence>
<dbReference type="GO" id="GO:0045324">
    <property type="term" value="P:late endosome to vacuole transport"/>
    <property type="evidence" value="ECO:0007669"/>
    <property type="project" value="EnsemblFungi"/>
</dbReference>
<feature type="domain" description="Atg6 BARA" evidence="3">
    <location>
        <begin position="253"/>
        <end position="431"/>
    </location>
</feature>
<feature type="coiled-coil region" evidence="2">
    <location>
        <begin position="159"/>
        <end position="256"/>
    </location>
</feature>
<dbReference type="VEuPathDB" id="FungiDB:YALI0_D11968g"/>
<feature type="domain" description="Atg6/beclin coiled-coil" evidence="4">
    <location>
        <begin position="122"/>
        <end position="246"/>
    </location>
</feature>
<dbReference type="InterPro" id="IPR040455">
    <property type="entry name" value="Atg6_BARA"/>
</dbReference>
<dbReference type="GO" id="GO:0000407">
    <property type="term" value="C:phagophore assembly site"/>
    <property type="evidence" value="ECO:0007669"/>
    <property type="project" value="EnsemblFungi"/>
</dbReference>
<name>A0A1D8NE81_YARLL</name>
<dbReference type="GO" id="GO:0120095">
    <property type="term" value="C:vacuole-isolation membrane contact site"/>
    <property type="evidence" value="ECO:0007669"/>
    <property type="project" value="EnsemblFungi"/>
</dbReference>
<dbReference type="GO" id="GO:0046854">
    <property type="term" value="P:phosphatidylinositol phosphate biosynthetic process"/>
    <property type="evidence" value="ECO:0007669"/>
    <property type="project" value="EnsemblFungi"/>
</dbReference>
<evidence type="ECO:0000256" key="2">
    <source>
        <dbReference type="SAM" id="Coils"/>
    </source>
</evidence>
<gene>
    <name evidence="5" type="ORF">YALI1_D14840g</name>
</gene>
<dbReference type="GO" id="GO:0030674">
    <property type="term" value="F:protein-macromolecule adaptor activity"/>
    <property type="evidence" value="ECO:0007669"/>
    <property type="project" value="TreeGrafter"/>
</dbReference>
<dbReference type="Pfam" id="PF04111">
    <property type="entry name" value="APG6"/>
    <property type="match status" value="1"/>
</dbReference>
<dbReference type="PANTHER" id="PTHR12768:SF4">
    <property type="entry name" value="BECLIN-1"/>
    <property type="match status" value="1"/>
</dbReference>
<evidence type="ECO:0000259" key="3">
    <source>
        <dbReference type="Pfam" id="PF04111"/>
    </source>
</evidence>
<dbReference type="GO" id="GO:0034727">
    <property type="term" value="P:piecemeal microautophagy of the nucleus"/>
    <property type="evidence" value="ECO:0007669"/>
    <property type="project" value="EnsemblFungi"/>
</dbReference>
<evidence type="ECO:0000313" key="6">
    <source>
        <dbReference type="Proteomes" id="UP000182444"/>
    </source>
</evidence>
<dbReference type="FunFam" id="1.10.418.40:FF:000005">
    <property type="entry name" value="Autophagy protein Apg6, putative"/>
    <property type="match status" value="1"/>
</dbReference>
<dbReference type="VEuPathDB" id="FungiDB:YALI1_D14840g"/>
<accession>A0A1D8NE81</accession>
<dbReference type="PANTHER" id="PTHR12768">
    <property type="entry name" value="BECLIN 1"/>
    <property type="match status" value="1"/>
</dbReference>
<protein>
    <submittedName>
        <fullName evidence="5">Uncharacterized protein</fullName>
    </submittedName>
</protein>
<dbReference type="Proteomes" id="UP000182444">
    <property type="component" value="Chromosome 1D"/>
</dbReference>
<dbReference type="OMA" id="EWDVYKA"/>
<dbReference type="InterPro" id="IPR041691">
    <property type="entry name" value="Atg6/beclin_CC"/>
</dbReference>
<dbReference type="GO" id="GO:0006995">
    <property type="term" value="P:cellular response to nitrogen starvation"/>
    <property type="evidence" value="ECO:0007669"/>
    <property type="project" value="TreeGrafter"/>
</dbReference>
<dbReference type="Pfam" id="PF17675">
    <property type="entry name" value="APG6_N"/>
    <property type="match status" value="1"/>
</dbReference>
<dbReference type="InterPro" id="IPR007243">
    <property type="entry name" value="Atg6/Beclin"/>
</dbReference>
<dbReference type="eggNOG" id="KOG2751">
    <property type="taxonomic scope" value="Eukaryota"/>
</dbReference>
<keyword evidence="2" id="KW-0175">Coiled coil</keyword>
<organism evidence="5 6">
    <name type="scientific">Yarrowia lipolytica</name>
    <name type="common">Candida lipolytica</name>
    <dbReference type="NCBI Taxonomy" id="4952"/>
    <lineage>
        <taxon>Eukaryota</taxon>
        <taxon>Fungi</taxon>
        <taxon>Dikarya</taxon>
        <taxon>Ascomycota</taxon>
        <taxon>Saccharomycotina</taxon>
        <taxon>Dipodascomycetes</taxon>
        <taxon>Dipodascales</taxon>
        <taxon>Dipodascales incertae sedis</taxon>
        <taxon>Yarrowia</taxon>
    </lineage>
</organism>
<evidence type="ECO:0000256" key="1">
    <source>
        <dbReference type="ARBA" id="ARBA00005965"/>
    </source>
</evidence>
<reference evidence="5 6" key="1">
    <citation type="journal article" date="2016" name="PLoS ONE">
        <title>Sequence Assembly of Yarrowia lipolytica Strain W29/CLIB89 Shows Transposable Element Diversity.</title>
        <authorList>
            <person name="Magnan C."/>
            <person name="Yu J."/>
            <person name="Chang I."/>
            <person name="Jahn E."/>
            <person name="Kanomata Y."/>
            <person name="Wu J."/>
            <person name="Zeller M."/>
            <person name="Oakes M."/>
            <person name="Baldi P."/>
            <person name="Sandmeyer S."/>
        </authorList>
    </citation>
    <scope>NUCLEOTIDE SEQUENCE [LARGE SCALE GENOMIC DNA]</scope>
    <source>
        <strain evidence="6">CLIB89(W29)</strain>
    </source>
</reference>
<dbReference type="GO" id="GO:0032258">
    <property type="term" value="P:cytoplasm to vacuole targeting by the Cvt pathway"/>
    <property type="evidence" value="ECO:0007669"/>
    <property type="project" value="EnsemblFungi"/>
</dbReference>
<dbReference type="RefSeq" id="XP_502723.3">
    <property type="nucleotide sequence ID" value="XM_502723.3"/>
</dbReference>
<dbReference type="GO" id="GO:0005829">
    <property type="term" value="C:cytosol"/>
    <property type="evidence" value="ECO:0007669"/>
    <property type="project" value="GOC"/>
</dbReference>
<dbReference type="GeneID" id="2910606"/>
<dbReference type="AlphaFoldDB" id="A0A1D8NE81"/>